<dbReference type="PANTHER" id="PTHR10272">
    <property type="entry name" value="PLATELET-ACTIVATING FACTOR ACETYLHYDROLASE"/>
    <property type="match status" value="1"/>
</dbReference>
<keyword evidence="1 5" id="KW-0378">Hydrolase</keyword>
<organism evidence="5 6">
    <name type="scientific">Dyella halodurans</name>
    <dbReference type="NCBI Taxonomy" id="1920171"/>
    <lineage>
        <taxon>Bacteria</taxon>
        <taxon>Pseudomonadati</taxon>
        <taxon>Pseudomonadota</taxon>
        <taxon>Gammaproteobacteria</taxon>
        <taxon>Lysobacterales</taxon>
        <taxon>Rhodanobacteraceae</taxon>
        <taxon>Dyella</taxon>
    </lineage>
</organism>
<keyword evidence="2" id="KW-0442">Lipid degradation</keyword>
<proteinExistence type="predicted"/>
<dbReference type="SUPFAM" id="SSF53474">
    <property type="entry name" value="alpha/beta-Hydrolases"/>
    <property type="match status" value="1"/>
</dbReference>
<keyword evidence="6" id="KW-1185">Reference proteome</keyword>
<evidence type="ECO:0000313" key="6">
    <source>
        <dbReference type="Proteomes" id="UP001595961"/>
    </source>
</evidence>
<accession>A0ABV9BXB3</accession>
<evidence type="ECO:0000256" key="2">
    <source>
        <dbReference type="ARBA" id="ARBA00022963"/>
    </source>
</evidence>
<dbReference type="PANTHER" id="PTHR10272:SF0">
    <property type="entry name" value="PLATELET-ACTIVATING FACTOR ACETYLHYDROLASE"/>
    <property type="match status" value="1"/>
</dbReference>
<keyword evidence="4" id="KW-0732">Signal</keyword>
<dbReference type="Pfam" id="PF03403">
    <property type="entry name" value="PAF-AH_p_II"/>
    <property type="match status" value="1"/>
</dbReference>
<dbReference type="RefSeq" id="WP_266149674.1">
    <property type="nucleotide sequence ID" value="NZ_CP064028.1"/>
</dbReference>
<dbReference type="InterPro" id="IPR016986">
    <property type="entry name" value="UCP031982_abhydr"/>
</dbReference>
<sequence length="361" mass="38793">MPIEPSRVQPRLLRWLAPALLLLAPLAFAAPGIAGVGIAPIHIPDPVSGGQTDGYVFYPSTEATPGTLALGPYQVAARMGVPAVPGAKPLVVISHGNGGSRLGHHGLATYLASHGFIVATLNHPRDDFEDTSGVGHIEVLAGRPVQVKSTISTLLADPRWKPLIDPTRIGVAGFSAGGYTGLMVAGAQPRFTRFVDFCERYPKDPNVCGKLAEFQAEAAKSGLTLRQLMQRRQDQLDRYGDTADPRVKAAFVMAPLSLVFDAHSFDGVTAPIYLYYGENDHVLRPDANARHIQPLIHTLAGVKEVPKADHWVFLTPCAPALAKQISELCSDPPGVDRQQVHAQIDADALAFFRQALHWPAD</sequence>
<gene>
    <name evidence="5" type="ORF">ACFO5W_01965</name>
</gene>
<reference evidence="6" key="1">
    <citation type="journal article" date="2019" name="Int. J. Syst. Evol. Microbiol.">
        <title>The Global Catalogue of Microorganisms (GCM) 10K type strain sequencing project: providing services to taxonomists for standard genome sequencing and annotation.</title>
        <authorList>
            <consortium name="The Broad Institute Genomics Platform"/>
            <consortium name="The Broad Institute Genome Sequencing Center for Infectious Disease"/>
            <person name="Wu L."/>
            <person name="Ma J."/>
        </authorList>
    </citation>
    <scope>NUCLEOTIDE SEQUENCE [LARGE SCALE GENOMIC DNA]</scope>
    <source>
        <strain evidence="6">CCM 4481</strain>
    </source>
</reference>
<dbReference type="InterPro" id="IPR029058">
    <property type="entry name" value="AB_hydrolase_fold"/>
</dbReference>
<dbReference type="EMBL" id="JBHSGA010000003">
    <property type="protein sequence ID" value="MFC4525391.1"/>
    <property type="molecule type" value="Genomic_DNA"/>
</dbReference>
<dbReference type="Gene3D" id="3.40.50.1820">
    <property type="entry name" value="alpha/beta hydrolase"/>
    <property type="match status" value="2"/>
</dbReference>
<evidence type="ECO:0000256" key="1">
    <source>
        <dbReference type="ARBA" id="ARBA00022801"/>
    </source>
</evidence>
<name>A0ABV9BXB3_9GAMM</name>
<evidence type="ECO:0000313" key="5">
    <source>
        <dbReference type="EMBL" id="MFC4525391.1"/>
    </source>
</evidence>
<evidence type="ECO:0000256" key="4">
    <source>
        <dbReference type="SAM" id="SignalP"/>
    </source>
</evidence>
<dbReference type="Proteomes" id="UP001595961">
    <property type="component" value="Unassembled WGS sequence"/>
</dbReference>
<feature type="signal peptide" evidence="4">
    <location>
        <begin position="1"/>
        <end position="29"/>
    </location>
</feature>
<evidence type="ECO:0000256" key="3">
    <source>
        <dbReference type="ARBA" id="ARBA00023098"/>
    </source>
</evidence>
<dbReference type="PIRSF" id="PIRSF031982">
    <property type="entry name" value="UCP031982_abhydr"/>
    <property type="match status" value="1"/>
</dbReference>
<feature type="chain" id="PRO_5047421214" evidence="4">
    <location>
        <begin position="30"/>
        <end position="361"/>
    </location>
</feature>
<protein>
    <submittedName>
        <fullName evidence="5">Alpha/beta hydrolase family protein</fullName>
    </submittedName>
</protein>
<dbReference type="GO" id="GO:0016787">
    <property type="term" value="F:hydrolase activity"/>
    <property type="evidence" value="ECO:0007669"/>
    <property type="project" value="UniProtKB-KW"/>
</dbReference>
<comment type="caution">
    <text evidence="5">The sequence shown here is derived from an EMBL/GenBank/DDBJ whole genome shotgun (WGS) entry which is preliminary data.</text>
</comment>
<keyword evidence="3" id="KW-0443">Lipid metabolism</keyword>